<accession>A0A9P6LHE1</accession>
<reference evidence="1" key="2">
    <citation type="submission" date="2020-11" db="EMBL/GenBank/DDBJ databases">
        <title>Whole genome sequencing of Colletotrichum sp.</title>
        <authorList>
            <person name="Li H."/>
        </authorList>
    </citation>
    <scope>NUCLEOTIDE SEQUENCE</scope>
    <source>
        <strain evidence="1">CkLH20</strain>
    </source>
</reference>
<sequence length="412" mass="47353">MSLPNVPTPDNGDRRAPLPTEVVLKIMKVFVQNELRELREAQDSVETYWFLDKLTGNPSVNLREVLRKTPNMNRIHKGRFKCLHFSSVFIFEPPQQYHAVAACSNSMADVSPLPAAAGTMTQPSLKKIWSGLPYEIFLLIVDEMIEDAWVISIAEPLVVRLNTEDFSMKAHKMFTQPAGHEQYHQILFYDSTIHCNRLRRIRTTLHLNRKTRAMVEARFIRLPSLKPCDPDFPQWKPCMWLCPGTDIFYATLKWLFAVLIDIRRMGEMQHGSALQHLDNLRLEADSCSSILRFFIPNIAAIIKMSNLKSVTFVMEVDDPFFQYSLAPLVQYYSRRSADHPVPADVALSRHLEYQVDGTVHLWAPIWAKGIRVLIDVSDECAHHSAVGELFPRHGEIRVRLFPPPTCDCYKPE</sequence>
<organism evidence="1 2">
    <name type="scientific">Colletotrichum karsti</name>
    <dbReference type="NCBI Taxonomy" id="1095194"/>
    <lineage>
        <taxon>Eukaryota</taxon>
        <taxon>Fungi</taxon>
        <taxon>Dikarya</taxon>
        <taxon>Ascomycota</taxon>
        <taxon>Pezizomycotina</taxon>
        <taxon>Sordariomycetes</taxon>
        <taxon>Hypocreomycetidae</taxon>
        <taxon>Glomerellales</taxon>
        <taxon>Glomerellaceae</taxon>
        <taxon>Colletotrichum</taxon>
        <taxon>Colletotrichum boninense species complex</taxon>
    </lineage>
</organism>
<protein>
    <submittedName>
        <fullName evidence="1">Uncharacterized protein</fullName>
    </submittedName>
</protein>
<dbReference type="Proteomes" id="UP000781932">
    <property type="component" value="Unassembled WGS sequence"/>
</dbReference>
<evidence type="ECO:0000313" key="1">
    <source>
        <dbReference type="EMBL" id="KAF9873478.1"/>
    </source>
</evidence>
<proteinExistence type="predicted"/>
<dbReference type="EMBL" id="JAATWM020000031">
    <property type="protein sequence ID" value="KAF9873478.1"/>
    <property type="molecule type" value="Genomic_DNA"/>
</dbReference>
<dbReference type="GeneID" id="62164726"/>
<comment type="caution">
    <text evidence="1">The sequence shown here is derived from an EMBL/GenBank/DDBJ whole genome shotgun (WGS) entry which is preliminary data.</text>
</comment>
<evidence type="ECO:0000313" key="2">
    <source>
        <dbReference type="Proteomes" id="UP000781932"/>
    </source>
</evidence>
<gene>
    <name evidence="1" type="ORF">CkaCkLH20_08937</name>
</gene>
<reference evidence="1" key="1">
    <citation type="submission" date="2020-03" db="EMBL/GenBank/DDBJ databases">
        <authorList>
            <person name="He L."/>
        </authorList>
    </citation>
    <scope>NUCLEOTIDE SEQUENCE</scope>
    <source>
        <strain evidence="1">CkLH20</strain>
    </source>
</reference>
<dbReference type="AlphaFoldDB" id="A0A9P6LHE1"/>
<keyword evidence="2" id="KW-1185">Reference proteome</keyword>
<name>A0A9P6LHE1_9PEZI</name>
<dbReference type="OrthoDB" id="4832356at2759"/>
<dbReference type="RefSeq" id="XP_038742939.1">
    <property type="nucleotide sequence ID" value="XM_038891652.1"/>
</dbReference>